<accession>A0A1Z4LUI3</accession>
<gene>
    <name evidence="2" type="ORF">NIES267_44040</name>
</gene>
<dbReference type="EMBL" id="AP018227">
    <property type="protein sequence ID" value="BAY84906.1"/>
    <property type="molecule type" value="Genomic_DNA"/>
</dbReference>
<dbReference type="InterPro" id="IPR012902">
    <property type="entry name" value="N_methyl_site"/>
</dbReference>
<dbReference type="InterPro" id="IPR045584">
    <property type="entry name" value="Pilin-like"/>
</dbReference>
<dbReference type="Pfam" id="PF07963">
    <property type="entry name" value="N_methyl"/>
    <property type="match status" value="1"/>
</dbReference>
<dbReference type="Gene3D" id="3.30.700.10">
    <property type="entry name" value="Glycoprotein, Type 4 Pilin"/>
    <property type="match status" value="1"/>
</dbReference>
<protein>
    <submittedName>
        <fullName evidence="2">PilA protein</fullName>
    </submittedName>
</protein>
<evidence type="ECO:0000313" key="3">
    <source>
        <dbReference type="Proteomes" id="UP000218418"/>
    </source>
</evidence>
<keyword evidence="1" id="KW-0812">Transmembrane</keyword>
<evidence type="ECO:0000256" key="1">
    <source>
        <dbReference type="SAM" id="Phobius"/>
    </source>
</evidence>
<name>A0A1Z4LUI3_9CYAN</name>
<dbReference type="Proteomes" id="UP000218418">
    <property type="component" value="Chromosome"/>
</dbReference>
<dbReference type="SUPFAM" id="SSF54523">
    <property type="entry name" value="Pili subunits"/>
    <property type="match status" value="1"/>
</dbReference>
<keyword evidence="1" id="KW-0472">Membrane</keyword>
<dbReference type="NCBIfam" id="TIGR02532">
    <property type="entry name" value="IV_pilin_GFxxxE"/>
    <property type="match status" value="1"/>
</dbReference>
<dbReference type="PROSITE" id="PS00409">
    <property type="entry name" value="PROKAR_NTER_METHYL"/>
    <property type="match status" value="1"/>
</dbReference>
<reference evidence="2 3" key="1">
    <citation type="submission" date="2017-06" db="EMBL/GenBank/DDBJ databases">
        <title>Genome sequencing of cyanobaciteial culture collection at National Institute for Environmental Studies (NIES).</title>
        <authorList>
            <person name="Hirose Y."/>
            <person name="Shimura Y."/>
            <person name="Fujisawa T."/>
            <person name="Nakamura Y."/>
            <person name="Kawachi M."/>
        </authorList>
    </citation>
    <scope>NUCLEOTIDE SEQUENCE [LARGE SCALE GENOMIC DNA]</scope>
    <source>
        <strain evidence="2 3">NIES-267</strain>
    </source>
</reference>
<dbReference type="AlphaFoldDB" id="A0A1Z4LUI3"/>
<proteinExistence type="predicted"/>
<keyword evidence="3" id="KW-1185">Reference proteome</keyword>
<dbReference type="OrthoDB" id="465504at2"/>
<organism evidence="2 3">
    <name type="scientific">Calothrix parasitica NIES-267</name>
    <dbReference type="NCBI Taxonomy" id="1973488"/>
    <lineage>
        <taxon>Bacteria</taxon>
        <taxon>Bacillati</taxon>
        <taxon>Cyanobacteriota</taxon>
        <taxon>Cyanophyceae</taxon>
        <taxon>Nostocales</taxon>
        <taxon>Calotrichaceae</taxon>
        <taxon>Calothrix</taxon>
    </lineage>
</organism>
<keyword evidence="1" id="KW-1133">Transmembrane helix</keyword>
<evidence type="ECO:0000313" key="2">
    <source>
        <dbReference type="EMBL" id="BAY84906.1"/>
    </source>
</evidence>
<sequence length="237" mass="26198">MLYKLPIKPLLAKSNISFNSSKKTSGFTLIEVLVVIVMVGILSAIAAPSWLGFVARQRLNKANDTVLAALREAQREAKKNKRSYSVSFRKNKDNANVIEYAVYPTKNLDGEQIESNKINIWKPIGGELGINSEQFLVGTNLKGTNEGNSDNNNDNNIKTIKSTHSTTNVTETIAFDYAGTLPRDAKGMPFKIVLATRKDAKSDKPSNLKRCVIVETFIGGIRTGKDEDCDNRKNSSW</sequence>
<feature type="transmembrane region" description="Helical" evidence="1">
    <location>
        <begin position="27"/>
        <end position="51"/>
    </location>
</feature>